<dbReference type="Gene3D" id="1.20.120.80">
    <property type="entry name" value="Cytochrome c oxidase, subunit III, four-helix bundle"/>
    <property type="match status" value="1"/>
</dbReference>
<feature type="transmembrane region" description="Helical" evidence="7">
    <location>
        <begin position="290"/>
        <end position="310"/>
    </location>
</feature>
<organism evidence="9 10">
    <name type="scientific">Haladaptatus litoreus</name>
    <dbReference type="NCBI Taxonomy" id="553468"/>
    <lineage>
        <taxon>Archaea</taxon>
        <taxon>Methanobacteriati</taxon>
        <taxon>Methanobacteriota</taxon>
        <taxon>Stenosarchaea group</taxon>
        <taxon>Halobacteria</taxon>
        <taxon>Halobacteriales</taxon>
        <taxon>Haladaptataceae</taxon>
        <taxon>Haladaptatus</taxon>
    </lineage>
</organism>
<feature type="transmembrane region" description="Helical" evidence="7">
    <location>
        <begin position="245"/>
        <end position="269"/>
    </location>
</feature>
<keyword evidence="10" id="KW-1185">Reference proteome</keyword>
<feature type="transmembrane region" description="Helical" evidence="7">
    <location>
        <begin position="205"/>
        <end position="225"/>
    </location>
</feature>
<dbReference type="GO" id="GO:0019646">
    <property type="term" value="P:aerobic electron transport chain"/>
    <property type="evidence" value="ECO:0007669"/>
    <property type="project" value="InterPro"/>
</dbReference>
<evidence type="ECO:0000256" key="7">
    <source>
        <dbReference type="SAM" id="Phobius"/>
    </source>
</evidence>
<dbReference type="InterPro" id="IPR024791">
    <property type="entry name" value="Cyt_c/ubiquinol_Oxase_su3"/>
</dbReference>
<dbReference type="PANTHER" id="PTHR11403">
    <property type="entry name" value="CYTOCHROME C OXIDASE SUBUNIT III"/>
    <property type="match status" value="1"/>
</dbReference>
<dbReference type="PROSITE" id="PS50253">
    <property type="entry name" value="COX3"/>
    <property type="match status" value="1"/>
</dbReference>
<dbReference type="GO" id="GO:0005886">
    <property type="term" value="C:plasma membrane"/>
    <property type="evidence" value="ECO:0007669"/>
    <property type="project" value="UniProtKB-SubCell"/>
</dbReference>
<dbReference type="EMBL" id="FTNO01000001">
    <property type="protein sequence ID" value="SIR02019.1"/>
    <property type="molecule type" value="Genomic_DNA"/>
</dbReference>
<dbReference type="GO" id="GO:0004129">
    <property type="term" value="F:cytochrome-c oxidase activity"/>
    <property type="evidence" value="ECO:0007669"/>
    <property type="project" value="InterPro"/>
</dbReference>
<dbReference type="AlphaFoldDB" id="A0A1N6XID9"/>
<dbReference type="PANTHER" id="PTHR11403:SF2">
    <property type="entry name" value="CYTOCHROME BO(3) UBIQUINOL OXIDASE SUBUNIT 3"/>
    <property type="match status" value="1"/>
</dbReference>
<reference evidence="10" key="1">
    <citation type="submission" date="2017-01" db="EMBL/GenBank/DDBJ databases">
        <authorList>
            <person name="Varghese N."/>
            <person name="Submissions S."/>
        </authorList>
    </citation>
    <scope>NUCLEOTIDE SEQUENCE [LARGE SCALE GENOMIC DNA]</scope>
    <source>
        <strain evidence="10">CGMCC 1.7737</strain>
    </source>
</reference>
<dbReference type="SUPFAM" id="SSF81452">
    <property type="entry name" value="Cytochrome c oxidase subunit III-like"/>
    <property type="match status" value="1"/>
</dbReference>
<evidence type="ECO:0000256" key="1">
    <source>
        <dbReference type="ARBA" id="ARBA00004651"/>
    </source>
</evidence>
<dbReference type="Proteomes" id="UP000186914">
    <property type="component" value="Unassembled WGS sequence"/>
</dbReference>
<sequence>MIERKIRPETVPTNPNEGFVDSARITFEIMSGGNVGEESEHQHHPAPEDWPRGFGEASWWPFVSAFGVAGVYVGAGLYVLSHGGNDYVSPLSSATVFVASTVVFLVGLYGWLYHGFVDHYWSTEGSGATKLRWAMVLFLITEVATFGAGFVYYFFIRAGAWPPTGQTIPPLINSLVLINTLLLVTSSVTLHFSHVALHRGKRRQFIGLLALTVLLSVVFLGGQIYEYYEFIAHEGFTLTSGVFGSAFFGLTGLHGLHVTLGIVLMTILLGRALIGQYSPERDTSVSTVSMYWHFVDAVWIFLVVSIYAGASLSG</sequence>
<dbReference type="Pfam" id="PF00510">
    <property type="entry name" value="COX3"/>
    <property type="match status" value="1"/>
</dbReference>
<comment type="similarity">
    <text evidence="2">Belongs to the cytochrome c oxidase subunit 3 family.</text>
</comment>
<keyword evidence="4 7" id="KW-0812">Transmembrane</keyword>
<keyword evidence="3" id="KW-1003">Cell membrane</keyword>
<feature type="domain" description="Heme-copper oxidase subunit III family profile" evidence="8">
    <location>
        <begin position="48"/>
        <end position="311"/>
    </location>
</feature>
<comment type="subcellular location">
    <subcellularLocation>
        <location evidence="1">Cell membrane</location>
        <topology evidence="1">Multi-pass membrane protein</topology>
    </subcellularLocation>
</comment>
<evidence type="ECO:0000259" key="8">
    <source>
        <dbReference type="PROSITE" id="PS50253"/>
    </source>
</evidence>
<evidence type="ECO:0000256" key="3">
    <source>
        <dbReference type="ARBA" id="ARBA00022475"/>
    </source>
</evidence>
<dbReference type="InterPro" id="IPR035973">
    <property type="entry name" value="Cyt_c_oxidase_su3-like_sf"/>
</dbReference>
<evidence type="ECO:0000256" key="2">
    <source>
        <dbReference type="ARBA" id="ARBA00010581"/>
    </source>
</evidence>
<protein>
    <submittedName>
        <fullName evidence="9">Cytochrome c oxidase subunit 3</fullName>
    </submittedName>
</protein>
<evidence type="ECO:0000313" key="9">
    <source>
        <dbReference type="EMBL" id="SIR02019.1"/>
    </source>
</evidence>
<accession>A0A1N6XID9</accession>
<feature type="transmembrane region" description="Helical" evidence="7">
    <location>
        <begin position="91"/>
        <end position="112"/>
    </location>
</feature>
<gene>
    <name evidence="9" type="ORF">SAMN05421858_1144</name>
</gene>
<evidence type="ECO:0000256" key="4">
    <source>
        <dbReference type="ARBA" id="ARBA00022692"/>
    </source>
</evidence>
<evidence type="ECO:0000313" key="10">
    <source>
        <dbReference type="Proteomes" id="UP000186914"/>
    </source>
</evidence>
<evidence type="ECO:0000256" key="6">
    <source>
        <dbReference type="ARBA" id="ARBA00023136"/>
    </source>
</evidence>
<dbReference type="CDD" id="cd00386">
    <property type="entry name" value="Heme_Cu_Oxidase_III_like"/>
    <property type="match status" value="1"/>
</dbReference>
<feature type="transmembrane region" description="Helical" evidence="7">
    <location>
        <begin position="59"/>
        <end position="79"/>
    </location>
</feature>
<proteinExistence type="inferred from homology"/>
<keyword evidence="5 7" id="KW-1133">Transmembrane helix</keyword>
<dbReference type="InterPro" id="IPR000298">
    <property type="entry name" value="Cyt_c_oxidase-like_su3"/>
</dbReference>
<keyword evidence="6 7" id="KW-0472">Membrane</keyword>
<dbReference type="InterPro" id="IPR013833">
    <property type="entry name" value="Cyt_c_oxidase_su3_a-hlx"/>
</dbReference>
<feature type="transmembrane region" description="Helical" evidence="7">
    <location>
        <begin position="133"/>
        <end position="155"/>
    </location>
</feature>
<evidence type="ECO:0000256" key="5">
    <source>
        <dbReference type="ARBA" id="ARBA00022989"/>
    </source>
</evidence>
<dbReference type="FunFam" id="1.20.120.80:FF:000001">
    <property type="entry name" value="Cytochrome (Ubi)quinol oxidase subunit III"/>
    <property type="match status" value="1"/>
</dbReference>
<name>A0A1N6XID9_9EURY</name>
<feature type="transmembrane region" description="Helical" evidence="7">
    <location>
        <begin position="175"/>
        <end position="193"/>
    </location>
</feature>